<name>A0A3G4V7T3_9VIBR</name>
<dbReference type="Proteomes" id="UP000279760">
    <property type="component" value="Chromosome 1"/>
</dbReference>
<dbReference type="NCBIfam" id="TIGR01783">
    <property type="entry name" value="TonB-siderophor"/>
    <property type="match status" value="1"/>
</dbReference>
<comment type="similarity">
    <text evidence="2 14 16">Belongs to the TonB-dependent receptor family.</text>
</comment>
<feature type="domain" description="TonB-dependent receptor-like beta-barrel" evidence="18">
    <location>
        <begin position="242"/>
        <end position="639"/>
    </location>
</feature>
<gene>
    <name evidence="20" type="ORF">ECB94_04265</name>
</gene>
<dbReference type="InterPro" id="IPR037066">
    <property type="entry name" value="Plug_dom_sf"/>
</dbReference>
<evidence type="ECO:0000259" key="19">
    <source>
        <dbReference type="Pfam" id="PF07715"/>
    </source>
</evidence>
<accession>A0A3G4V7T3</accession>
<keyword evidence="12 20" id="KW-0675">Receptor</keyword>
<feature type="signal peptide" evidence="17">
    <location>
        <begin position="1"/>
        <end position="31"/>
    </location>
</feature>
<sequence length="676" mass="74952">MNVCLPSKPYHDLSKTSLAVALALVSAQSLADTAINNENTPLEETVVVWGAKVSSSSESVFAEDMSLRQADHMSDLLRDIPGVDVGGTHSVNQRINIRGFGETDLDIRLDGASQHANMFHHIGNLTLNPDIIKQVDIQVGNNSVTQSGIGGAVYFETKDARDLLRGSDQFGARVFGGYADNNSKQGSLTLYGLMSEKVDYMVYGHGVSRGNFKDGDGNQTYGSEGDVYNILGKLGFEPTHEHRFELAYDYYRDKGDYNPRPDMGGNANIGLTQDDLIPTTYDRNTITLNYELNKEKHIGRVNAFYSKTKIERDESAISGRWPGNRHSNNSAENRNQGFNAKVQSQLPVFGFDNSLTYGVDYVDKQSKSAYGGVEFMDESAISSAAFIEDKFYATDRFAVTLGGRYDNYKREATTSDKTFSDFTWALAADWEFVDGWTLFASGRTLFKGPELLETFIRYQDVAYLSDDIKPETGYNAQGGLKFNRHISEHFIGGNLTLFNTRIDDYIVAEGSGRPYVYNIYNKGDAQYRGFELSATYSYQAFRSKASYSKSDNKDLTNGGPVVNAAGRSADIGDSIAVTLEYDNFAVDTLIGWTSIVVLDETNVQDGAPIKQGYNVHNFYAQWVPNQTPELSVTFGIDNIFNEQYVSHASRSGTARGFTLDDYEPGRNIKISAAYEF</sequence>
<evidence type="ECO:0000259" key="18">
    <source>
        <dbReference type="Pfam" id="PF00593"/>
    </source>
</evidence>
<keyword evidence="6 14" id="KW-0812">Transmembrane</keyword>
<reference evidence="20 21" key="1">
    <citation type="submission" date="2018-11" db="EMBL/GenBank/DDBJ databases">
        <title>Complete Genome Sequence of Vbrio mediterranei 117-T6: a Potential Pathogen Bacteria Isolated from the Conchocelis of Pyropia.</title>
        <authorList>
            <person name="Liu Q."/>
        </authorList>
    </citation>
    <scope>NUCLEOTIDE SEQUENCE [LARGE SCALE GENOMIC DNA]</scope>
    <source>
        <strain evidence="20 21">117-T6</strain>
    </source>
</reference>
<dbReference type="PROSITE" id="PS01156">
    <property type="entry name" value="TONB_DEPENDENT_REC_2"/>
    <property type="match status" value="1"/>
</dbReference>
<dbReference type="GO" id="GO:0044718">
    <property type="term" value="P:siderophore transmembrane transport"/>
    <property type="evidence" value="ECO:0007669"/>
    <property type="project" value="TreeGrafter"/>
</dbReference>
<protein>
    <submittedName>
        <fullName evidence="20">TonB-dependent siderophore receptor</fullName>
    </submittedName>
</protein>
<keyword evidence="7 17" id="KW-0732">Signal</keyword>
<dbReference type="GO" id="GO:0015344">
    <property type="term" value="F:siderophore uptake transmembrane transporter activity"/>
    <property type="evidence" value="ECO:0007669"/>
    <property type="project" value="TreeGrafter"/>
</dbReference>
<dbReference type="Pfam" id="PF00593">
    <property type="entry name" value="TonB_dep_Rec_b-barrel"/>
    <property type="match status" value="1"/>
</dbReference>
<evidence type="ECO:0000256" key="17">
    <source>
        <dbReference type="SAM" id="SignalP"/>
    </source>
</evidence>
<dbReference type="RefSeq" id="WP_124940090.1">
    <property type="nucleotide sequence ID" value="NZ_CP033577.1"/>
</dbReference>
<evidence type="ECO:0000256" key="8">
    <source>
        <dbReference type="ARBA" id="ARBA00023004"/>
    </source>
</evidence>
<keyword evidence="5" id="KW-0410">Iron transport</keyword>
<dbReference type="GO" id="GO:0009279">
    <property type="term" value="C:cell outer membrane"/>
    <property type="evidence" value="ECO:0007669"/>
    <property type="project" value="UniProtKB-SubCell"/>
</dbReference>
<dbReference type="InterPro" id="IPR012910">
    <property type="entry name" value="Plug_dom"/>
</dbReference>
<keyword evidence="8" id="KW-0408">Iron</keyword>
<dbReference type="GO" id="GO:0038023">
    <property type="term" value="F:signaling receptor activity"/>
    <property type="evidence" value="ECO:0007669"/>
    <property type="project" value="InterPro"/>
</dbReference>
<keyword evidence="11 14" id="KW-0472">Membrane</keyword>
<keyword evidence="3 14" id="KW-0813">Transport</keyword>
<evidence type="ECO:0000256" key="3">
    <source>
        <dbReference type="ARBA" id="ARBA00022448"/>
    </source>
</evidence>
<dbReference type="Gene3D" id="2.170.130.10">
    <property type="entry name" value="TonB-dependent receptor, plug domain"/>
    <property type="match status" value="1"/>
</dbReference>
<dbReference type="InterPro" id="IPR010917">
    <property type="entry name" value="TonB_rcpt_CS"/>
</dbReference>
<evidence type="ECO:0000256" key="2">
    <source>
        <dbReference type="ARBA" id="ARBA00009810"/>
    </source>
</evidence>
<dbReference type="PANTHER" id="PTHR30069">
    <property type="entry name" value="TONB-DEPENDENT OUTER MEMBRANE RECEPTOR"/>
    <property type="match status" value="1"/>
</dbReference>
<comment type="subcellular location">
    <subcellularLocation>
        <location evidence="1 14">Cell outer membrane</location>
        <topology evidence="1 14">Multi-pass membrane protein</topology>
    </subcellularLocation>
</comment>
<evidence type="ECO:0000313" key="20">
    <source>
        <dbReference type="EMBL" id="AYV20565.1"/>
    </source>
</evidence>
<keyword evidence="9" id="KW-0406">Ion transport</keyword>
<dbReference type="EMBL" id="CP033577">
    <property type="protein sequence ID" value="AYV20565.1"/>
    <property type="molecule type" value="Genomic_DNA"/>
</dbReference>
<dbReference type="AlphaFoldDB" id="A0A3G4V7T3"/>
<dbReference type="InterPro" id="IPR010105">
    <property type="entry name" value="TonB_sidphr_rcpt"/>
</dbReference>
<evidence type="ECO:0000256" key="9">
    <source>
        <dbReference type="ARBA" id="ARBA00023065"/>
    </source>
</evidence>
<keyword evidence="13 14" id="KW-0998">Cell outer membrane</keyword>
<evidence type="ECO:0000256" key="12">
    <source>
        <dbReference type="ARBA" id="ARBA00023170"/>
    </source>
</evidence>
<feature type="chain" id="PRO_5018069338" evidence="17">
    <location>
        <begin position="32"/>
        <end position="676"/>
    </location>
</feature>
<evidence type="ECO:0000256" key="16">
    <source>
        <dbReference type="RuleBase" id="RU003357"/>
    </source>
</evidence>
<evidence type="ECO:0000256" key="1">
    <source>
        <dbReference type="ARBA" id="ARBA00004571"/>
    </source>
</evidence>
<evidence type="ECO:0000256" key="14">
    <source>
        <dbReference type="PROSITE-ProRule" id="PRU01360"/>
    </source>
</evidence>
<dbReference type="InterPro" id="IPR036942">
    <property type="entry name" value="Beta-barrel_TonB_sf"/>
</dbReference>
<evidence type="ECO:0000256" key="6">
    <source>
        <dbReference type="ARBA" id="ARBA00022692"/>
    </source>
</evidence>
<dbReference type="PANTHER" id="PTHR30069:SF41">
    <property type="entry name" value="HEME_HEMOPEXIN UTILIZATION PROTEIN C"/>
    <property type="match status" value="1"/>
</dbReference>
<dbReference type="Pfam" id="PF07715">
    <property type="entry name" value="Plug"/>
    <property type="match status" value="1"/>
</dbReference>
<feature type="domain" description="TonB-dependent receptor plug" evidence="19">
    <location>
        <begin position="52"/>
        <end position="148"/>
    </location>
</feature>
<evidence type="ECO:0000256" key="4">
    <source>
        <dbReference type="ARBA" id="ARBA00022452"/>
    </source>
</evidence>
<feature type="short sequence motif" description="TonB C-terminal box" evidence="15">
    <location>
        <begin position="659"/>
        <end position="676"/>
    </location>
</feature>
<evidence type="ECO:0000313" key="21">
    <source>
        <dbReference type="Proteomes" id="UP000279760"/>
    </source>
</evidence>
<dbReference type="InterPro" id="IPR039426">
    <property type="entry name" value="TonB-dep_rcpt-like"/>
</dbReference>
<evidence type="ECO:0000256" key="13">
    <source>
        <dbReference type="ARBA" id="ARBA00023237"/>
    </source>
</evidence>
<evidence type="ECO:0000256" key="15">
    <source>
        <dbReference type="PROSITE-ProRule" id="PRU10144"/>
    </source>
</evidence>
<dbReference type="SUPFAM" id="SSF56935">
    <property type="entry name" value="Porins"/>
    <property type="match status" value="1"/>
</dbReference>
<dbReference type="CDD" id="cd01347">
    <property type="entry name" value="ligand_gated_channel"/>
    <property type="match status" value="1"/>
</dbReference>
<dbReference type="InterPro" id="IPR000531">
    <property type="entry name" value="Beta-barrel_TonB"/>
</dbReference>
<keyword evidence="4 14" id="KW-1134">Transmembrane beta strand</keyword>
<keyword evidence="10 16" id="KW-0798">TonB box</keyword>
<evidence type="ECO:0000256" key="7">
    <source>
        <dbReference type="ARBA" id="ARBA00022729"/>
    </source>
</evidence>
<evidence type="ECO:0000256" key="5">
    <source>
        <dbReference type="ARBA" id="ARBA00022496"/>
    </source>
</evidence>
<dbReference type="PROSITE" id="PS52016">
    <property type="entry name" value="TONB_DEPENDENT_REC_3"/>
    <property type="match status" value="1"/>
</dbReference>
<proteinExistence type="inferred from homology"/>
<evidence type="ECO:0000256" key="11">
    <source>
        <dbReference type="ARBA" id="ARBA00023136"/>
    </source>
</evidence>
<dbReference type="Gene3D" id="2.40.170.20">
    <property type="entry name" value="TonB-dependent receptor, beta-barrel domain"/>
    <property type="match status" value="1"/>
</dbReference>
<organism evidence="20 21">
    <name type="scientific">Vibrio mediterranei</name>
    <dbReference type="NCBI Taxonomy" id="689"/>
    <lineage>
        <taxon>Bacteria</taxon>
        <taxon>Pseudomonadati</taxon>
        <taxon>Pseudomonadota</taxon>
        <taxon>Gammaproteobacteria</taxon>
        <taxon>Vibrionales</taxon>
        <taxon>Vibrionaceae</taxon>
        <taxon>Vibrio</taxon>
    </lineage>
</organism>
<evidence type="ECO:0000256" key="10">
    <source>
        <dbReference type="ARBA" id="ARBA00023077"/>
    </source>
</evidence>